<feature type="region of interest" description="Disordered" evidence="2">
    <location>
        <begin position="196"/>
        <end position="238"/>
    </location>
</feature>
<accession>A0A4D6LHB2</accession>
<dbReference type="PANTHER" id="PTHR33155">
    <property type="entry name" value="FANTASTIC FOUR-LIKE PROTEIN (DUF3049)"/>
    <property type="match status" value="1"/>
</dbReference>
<comment type="similarity">
    <text evidence="1">Belongs to the fantastic four family.</text>
</comment>
<organism evidence="4 5">
    <name type="scientific">Vigna unguiculata</name>
    <name type="common">Cowpea</name>
    <dbReference type="NCBI Taxonomy" id="3917"/>
    <lineage>
        <taxon>Eukaryota</taxon>
        <taxon>Viridiplantae</taxon>
        <taxon>Streptophyta</taxon>
        <taxon>Embryophyta</taxon>
        <taxon>Tracheophyta</taxon>
        <taxon>Spermatophyta</taxon>
        <taxon>Magnoliopsida</taxon>
        <taxon>eudicotyledons</taxon>
        <taxon>Gunneridae</taxon>
        <taxon>Pentapetalae</taxon>
        <taxon>rosids</taxon>
        <taxon>fabids</taxon>
        <taxon>Fabales</taxon>
        <taxon>Fabaceae</taxon>
        <taxon>Papilionoideae</taxon>
        <taxon>50 kb inversion clade</taxon>
        <taxon>NPAAA clade</taxon>
        <taxon>indigoferoid/millettioid clade</taxon>
        <taxon>Phaseoleae</taxon>
        <taxon>Vigna</taxon>
    </lineage>
</organism>
<sequence>MSVCGSSQHMFEKPSLPENPTLIESFSGSQIKQPLYSFTDLFGELHFKENPIHHTNAVSNITPRTCTPHKRSDSFSSLGSESLHVCTEGLGFESSDDGEEWKKEVRDLESDEREKDGGIYYGKKRLGLGEHWRRRVSSAYRVEYIYPPPISCMGNFISYRNNGRFVLKKIRTPSQEFLRAHREDGRLKLHIVQNDEDEEFMAEEEGDDYDGADGDNHGEADEAEVVEMGEENLGKENC</sequence>
<protein>
    <submittedName>
        <fullName evidence="4">The fantastic four family</fullName>
    </submittedName>
</protein>
<dbReference type="EMBL" id="CP039347">
    <property type="protein sequence ID" value="QCD88032.1"/>
    <property type="molecule type" value="Genomic_DNA"/>
</dbReference>
<keyword evidence="5" id="KW-1185">Reference proteome</keyword>
<dbReference type="AlphaFoldDB" id="A0A4D6LHB2"/>
<dbReference type="InterPro" id="IPR021410">
    <property type="entry name" value="FAF"/>
</dbReference>
<evidence type="ECO:0000313" key="4">
    <source>
        <dbReference type="EMBL" id="QCD88032.1"/>
    </source>
</evidence>
<dbReference type="Pfam" id="PF11250">
    <property type="entry name" value="FAF"/>
    <property type="match status" value="1"/>
</dbReference>
<evidence type="ECO:0000256" key="2">
    <source>
        <dbReference type="SAM" id="MobiDB-lite"/>
    </source>
</evidence>
<evidence type="ECO:0000313" key="5">
    <source>
        <dbReference type="Proteomes" id="UP000501690"/>
    </source>
</evidence>
<proteinExistence type="inferred from homology"/>
<gene>
    <name evidence="4" type="ORF">DEO72_LG3g2572</name>
</gene>
<dbReference type="InterPro" id="IPR046431">
    <property type="entry name" value="FAF_dom"/>
</dbReference>
<dbReference type="Proteomes" id="UP000501690">
    <property type="component" value="Linkage Group LG3"/>
</dbReference>
<feature type="domain" description="FAF" evidence="3">
    <location>
        <begin position="146"/>
        <end position="191"/>
    </location>
</feature>
<feature type="compositionally biased region" description="Acidic residues" evidence="2">
    <location>
        <begin position="221"/>
        <end position="230"/>
    </location>
</feature>
<feature type="compositionally biased region" description="Acidic residues" evidence="2">
    <location>
        <begin position="196"/>
        <end position="213"/>
    </location>
</feature>
<reference evidence="4 5" key="1">
    <citation type="submission" date="2019-04" db="EMBL/GenBank/DDBJ databases">
        <title>An improved genome assembly and genetic linkage map for asparagus bean, Vigna unguiculata ssp. sesquipedialis.</title>
        <authorList>
            <person name="Xia Q."/>
            <person name="Zhang R."/>
            <person name="Dong Y."/>
        </authorList>
    </citation>
    <scope>NUCLEOTIDE SEQUENCE [LARGE SCALE GENOMIC DNA]</scope>
    <source>
        <tissue evidence="4">Leaf</tissue>
    </source>
</reference>
<name>A0A4D6LHB2_VIGUN</name>
<evidence type="ECO:0000256" key="1">
    <source>
        <dbReference type="ARBA" id="ARBA00008690"/>
    </source>
</evidence>
<evidence type="ECO:0000259" key="3">
    <source>
        <dbReference type="Pfam" id="PF11250"/>
    </source>
</evidence>
<dbReference type="PANTHER" id="PTHR33155:SF9">
    <property type="entry name" value="FANTASTIC FOUR-LIKE PROTEIN (DUF3049)"/>
    <property type="match status" value="1"/>
</dbReference>